<sequence>MAEHVAVLKGGWSVEREVSLVSGQVVAEALRDQGYRVSEIDVTPDIAAVLADLKPDVVFNALHGRWGEDGCLQGLLEILKIPYTHSGVAASAVAMNKILAKKIFHNVGIPVASDHILSRQELFSGDPLPRPFVVKPCDEGSSVGVVIVGVGDNVSPEQPGPWHDTESLMVERYLPGRELTVSVMDGKALTVTELKPHTGFYDYDAKYQAGQTDHIIPAELSGDMLAKIMTLAEMAHKALGCRGVTRSDFRLDDGPGGDQIPYILEINTQPGMTPLSLVPEQAKYSGISFGELVKWMVEDASCGR</sequence>
<name>A0A3B0RIK3_9ZZZZ</name>
<dbReference type="Gene3D" id="3.30.470.20">
    <property type="entry name" value="ATP-grasp fold, B domain"/>
    <property type="match status" value="1"/>
</dbReference>
<dbReference type="InterPro" id="IPR005905">
    <property type="entry name" value="D_ala_D_ala"/>
</dbReference>
<dbReference type="GO" id="GO:0005524">
    <property type="term" value="F:ATP binding"/>
    <property type="evidence" value="ECO:0007669"/>
    <property type="project" value="UniProtKB-KW"/>
</dbReference>
<dbReference type="Pfam" id="PF01820">
    <property type="entry name" value="Dala_Dala_lig_N"/>
    <property type="match status" value="1"/>
</dbReference>
<dbReference type="PIRSF" id="PIRSF039102">
    <property type="entry name" value="Ddl/VanB"/>
    <property type="match status" value="1"/>
</dbReference>
<dbReference type="Gene3D" id="3.40.50.20">
    <property type="match status" value="1"/>
</dbReference>
<reference evidence="11" key="1">
    <citation type="submission" date="2018-06" db="EMBL/GenBank/DDBJ databases">
        <authorList>
            <person name="Zhirakovskaya E."/>
        </authorList>
    </citation>
    <scope>NUCLEOTIDE SEQUENCE</scope>
</reference>
<dbReference type="GO" id="GO:0046872">
    <property type="term" value="F:metal ion binding"/>
    <property type="evidence" value="ECO:0007669"/>
    <property type="project" value="InterPro"/>
</dbReference>
<dbReference type="NCBIfam" id="TIGR01205">
    <property type="entry name" value="D_ala_D_alaTIGR"/>
    <property type="match status" value="1"/>
</dbReference>
<evidence type="ECO:0000313" key="11">
    <source>
        <dbReference type="EMBL" id="VAV91461.1"/>
    </source>
</evidence>
<keyword evidence="8" id="KW-0573">Peptidoglycan synthesis</keyword>
<dbReference type="InterPro" id="IPR011761">
    <property type="entry name" value="ATP-grasp"/>
</dbReference>
<dbReference type="Pfam" id="PF07478">
    <property type="entry name" value="Dala_Dala_lig_C"/>
    <property type="match status" value="1"/>
</dbReference>
<organism evidence="11">
    <name type="scientific">hydrothermal vent metagenome</name>
    <dbReference type="NCBI Taxonomy" id="652676"/>
    <lineage>
        <taxon>unclassified sequences</taxon>
        <taxon>metagenomes</taxon>
        <taxon>ecological metagenomes</taxon>
    </lineage>
</organism>
<dbReference type="SUPFAM" id="SSF52440">
    <property type="entry name" value="PreATP-grasp domain"/>
    <property type="match status" value="1"/>
</dbReference>
<dbReference type="GO" id="GO:0071555">
    <property type="term" value="P:cell wall organization"/>
    <property type="evidence" value="ECO:0007669"/>
    <property type="project" value="UniProtKB-KW"/>
</dbReference>
<dbReference type="EMBL" id="UOEJ01000022">
    <property type="protein sequence ID" value="VAV91461.1"/>
    <property type="molecule type" value="Genomic_DNA"/>
</dbReference>
<dbReference type="PANTHER" id="PTHR23132">
    <property type="entry name" value="D-ALANINE--D-ALANINE LIGASE"/>
    <property type="match status" value="1"/>
</dbReference>
<dbReference type="GO" id="GO:0008360">
    <property type="term" value="P:regulation of cell shape"/>
    <property type="evidence" value="ECO:0007669"/>
    <property type="project" value="UniProtKB-KW"/>
</dbReference>
<evidence type="ECO:0000256" key="3">
    <source>
        <dbReference type="ARBA" id="ARBA00022490"/>
    </source>
</evidence>
<dbReference type="PROSITE" id="PS50975">
    <property type="entry name" value="ATP_GRASP"/>
    <property type="match status" value="1"/>
</dbReference>
<keyword evidence="4 11" id="KW-0436">Ligase</keyword>
<dbReference type="AlphaFoldDB" id="A0A3B0RIK3"/>
<keyword evidence="6" id="KW-0067">ATP-binding</keyword>
<dbReference type="GO" id="GO:0005737">
    <property type="term" value="C:cytoplasm"/>
    <property type="evidence" value="ECO:0007669"/>
    <property type="project" value="UniProtKB-SubCell"/>
</dbReference>
<dbReference type="InterPro" id="IPR011127">
    <property type="entry name" value="Dala_Dala_lig_N"/>
</dbReference>
<keyword evidence="3" id="KW-0963">Cytoplasm</keyword>
<dbReference type="PROSITE" id="PS00844">
    <property type="entry name" value="DALA_DALA_LIGASE_2"/>
    <property type="match status" value="1"/>
</dbReference>
<comment type="similarity">
    <text evidence="2">Belongs to the D-alanine--D-alanine ligase family.</text>
</comment>
<dbReference type="InterPro" id="IPR013815">
    <property type="entry name" value="ATP_grasp_subdomain_1"/>
</dbReference>
<dbReference type="GO" id="GO:0008716">
    <property type="term" value="F:D-alanine-D-alanine ligase activity"/>
    <property type="evidence" value="ECO:0007669"/>
    <property type="project" value="UniProtKB-EC"/>
</dbReference>
<dbReference type="InterPro" id="IPR011095">
    <property type="entry name" value="Dala_Dala_lig_C"/>
</dbReference>
<evidence type="ECO:0000256" key="7">
    <source>
        <dbReference type="ARBA" id="ARBA00022960"/>
    </source>
</evidence>
<evidence type="ECO:0000256" key="1">
    <source>
        <dbReference type="ARBA" id="ARBA00004496"/>
    </source>
</evidence>
<proteinExistence type="inferred from homology"/>
<dbReference type="PROSITE" id="PS00843">
    <property type="entry name" value="DALA_DALA_LIGASE_1"/>
    <property type="match status" value="1"/>
</dbReference>
<evidence type="ECO:0000259" key="10">
    <source>
        <dbReference type="PROSITE" id="PS50975"/>
    </source>
</evidence>
<keyword evidence="9" id="KW-0961">Cell wall biogenesis/degradation</keyword>
<evidence type="ECO:0000256" key="2">
    <source>
        <dbReference type="ARBA" id="ARBA00010871"/>
    </source>
</evidence>
<dbReference type="PANTHER" id="PTHR23132:SF23">
    <property type="entry name" value="D-ALANINE--D-ALANINE LIGASE B"/>
    <property type="match status" value="1"/>
</dbReference>
<dbReference type="Gene3D" id="3.30.1490.20">
    <property type="entry name" value="ATP-grasp fold, A domain"/>
    <property type="match status" value="1"/>
</dbReference>
<gene>
    <name evidence="11" type="ORF">MNBD_ALPHA01-452</name>
</gene>
<dbReference type="HAMAP" id="MF_00047">
    <property type="entry name" value="Dala_Dala_lig"/>
    <property type="match status" value="1"/>
</dbReference>
<dbReference type="InterPro" id="IPR016185">
    <property type="entry name" value="PreATP-grasp_dom_sf"/>
</dbReference>
<protein>
    <submittedName>
        <fullName evidence="11">D-alanine--D-alanine ligase</fullName>
        <ecNumber evidence="11">6.3.2.4</ecNumber>
    </submittedName>
</protein>
<evidence type="ECO:0000256" key="9">
    <source>
        <dbReference type="ARBA" id="ARBA00023316"/>
    </source>
</evidence>
<evidence type="ECO:0000256" key="6">
    <source>
        <dbReference type="ARBA" id="ARBA00022840"/>
    </source>
</evidence>
<evidence type="ECO:0000256" key="8">
    <source>
        <dbReference type="ARBA" id="ARBA00022984"/>
    </source>
</evidence>
<dbReference type="SUPFAM" id="SSF56059">
    <property type="entry name" value="Glutathione synthetase ATP-binding domain-like"/>
    <property type="match status" value="1"/>
</dbReference>
<dbReference type="GO" id="GO:0009252">
    <property type="term" value="P:peptidoglycan biosynthetic process"/>
    <property type="evidence" value="ECO:0007669"/>
    <property type="project" value="UniProtKB-KW"/>
</dbReference>
<keyword evidence="7" id="KW-0133">Cell shape</keyword>
<accession>A0A3B0RIK3</accession>
<evidence type="ECO:0000256" key="4">
    <source>
        <dbReference type="ARBA" id="ARBA00022598"/>
    </source>
</evidence>
<dbReference type="NCBIfam" id="NF002378">
    <property type="entry name" value="PRK01372.1"/>
    <property type="match status" value="1"/>
</dbReference>
<dbReference type="EC" id="6.3.2.4" evidence="11"/>
<comment type="subcellular location">
    <subcellularLocation>
        <location evidence="1">Cytoplasm</location>
    </subcellularLocation>
</comment>
<feature type="domain" description="ATP-grasp" evidence="10">
    <location>
        <begin position="101"/>
        <end position="298"/>
    </location>
</feature>
<evidence type="ECO:0000256" key="5">
    <source>
        <dbReference type="ARBA" id="ARBA00022741"/>
    </source>
</evidence>
<keyword evidence="5" id="KW-0547">Nucleotide-binding</keyword>
<dbReference type="InterPro" id="IPR000291">
    <property type="entry name" value="D-Ala_lig_Van_CS"/>
</dbReference>